<dbReference type="InterPro" id="IPR008979">
    <property type="entry name" value="Galactose-bd-like_sf"/>
</dbReference>
<evidence type="ECO:0000256" key="2">
    <source>
        <dbReference type="ARBA" id="ARBA00022801"/>
    </source>
</evidence>
<keyword evidence="2" id="KW-0378">Hydrolase</keyword>
<dbReference type="GO" id="GO:0004252">
    <property type="term" value="F:serine-type endopeptidase activity"/>
    <property type="evidence" value="ECO:0007669"/>
    <property type="project" value="InterPro"/>
</dbReference>
<proteinExistence type="predicted"/>
<dbReference type="Ensembl" id="ENSEBUT00000013046.1">
    <property type="protein sequence ID" value="ENSEBUP00000012470.1"/>
    <property type="gene ID" value="ENSEBUG00000007933.1"/>
</dbReference>
<dbReference type="Proteomes" id="UP000694388">
    <property type="component" value="Unplaced"/>
</dbReference>
<dbReference type="OMA" id="GWIMAWS"/>
<dbReference type="Gene3D" id="2.60.120.260">
    <property type="entry name" value="Galactose-binding domain-like"/>
    <property type="match status" value="1"/>
</dbReference>
<dbReference type="Pfam" id="PF01483">
    <property type="entry name" value="P_proprotein"/>
    <property type="match status" value="1"/>
</dbReference>
<organism evidence="5 6">
    <name type="scientific">Eptatretus burgeri</name>
    <name type="common">Inshore hagfish</name>
    <dbReference type="NCBI Taxonomy" id="7764"/>
    <lineage>
        <taxon>Eukaryota</taxon>
        <taxon>Metazoa</taxon>
        <taxon>Chordata</taxon>
        <taxon>Craniata</taxon>
        <taxon>Vertebrata</taxon>
        <taxon>Cyclostomata</taxon>
        <taxon>Myxini</taxon>
        <taxon>Myxiniformes</taxon>
        <taxon>Myxinidae</taxon>
        <taxon>Eptatretinae</taxon>
        <taxon>Eptatretus</taxon>
    </lineage>
</organism>
<reference evidence="5" key="2">
    <citation type="submission" date="2025-09" db="UniProtKB">
        <authorList>
            <consortium name="Ensembl"/>
        </authorList>
    </citation>
    <scope>IDENTIFICATION</scope>
</reference>
<dbReference type="PANTHER" id="PTHR42884:SF14">
    <property type="entry name" value="NEUROENDOCRINE CONVERTASE 1"/>
    <property type="match status" value="1"/>
</dbReference>
<dbReference type="GeneTree" id="ENSGT00940000157385"/>
<evidence type="ECO:0000313" key="6">
    <source>
        <dbReference type="Proteomes" id="UP000694388"/>
    </source>
</evidence>
<dbReference type="PANTHER" id="PTHR42884">
    <property type="entry name" value="PROPROTEIN CONVERTASE SUBTILISIN/KEXIN-RELATED"/>
    <property type="match status" value="1"/>
</dbReference>
<evidence type="ECO:0000256" key="1">
    <source>
        <dbReference type="ARBA" id="ARBA00022670"/>
    </source>
</evidence>
<protein>
    <recommendedName>
        <fullName evidence="4">P/Homo B domain-containing protein</fullName>
    </recommendedName>
</protein>
<accession>A0A8C4QAB9</accession>
<keyword evidence="3" id="KW-0720">Serine protease</keyword>
<reference evidence="5" key="1">
    <citation type="submission" date="2025-08" db="UniProtKB">
        <authorList>
            <consortium name="Ensembl"/>
        </authorList>
    </citation>
    <scope>IDENTIFICATION</scope>
</reference>
<dbReference type="InterPro" id="IPR002884">
    <property type="entry name" value="P_dom"/>
</dbReference>
<evidence type="ECO:0000313" key="5">
    <source>
        <dbReference type="Ensembl" id="ENSEBUP00000012470.1"/>
    </source>
</evidence>
<dbReference type="FunFam" id="2.60.120.260:FF:000054">
    <property type="entry name" value="Proprotein convertase subtilisin/kexin type 1"/>
    <property type="match status" value="1"/>
</dbReference>
<dbReference type="GO" id="GO:0005615">
    <property type="term" value="C:extracellular space"/>
    <property type="evidence" value="ECO:0007669"/>
    <property type="project" value="TreeGrafter"/>
</dbReference>
<evidence type="ECO:0000259" key="4">
    <source>
        <dbReference type="PROSITE" id="PS51829"/>
    </source>
</evidence>
<keyword evidence="1" id="KW-0645">Protease</keyword>
<dbReference type="SUPFAM" id="SSF49785">
    <property type="entry name" value="Galactose-binding domain-like"/>
    <property type="match status" value="1"/>
</dbReference>
<feature type="domain" description="P/Homo B" evidence="4">
    <location>
        <begin position="27"/>
        <end position="164"/>
    </location>
</feature>
<keyword evidence="6" id="KW-1185">Reference proteome</keyword>
<dbReference type="PROSITE" id="PS51829">
    <property type="entry name" value="P_HOMO_B"/>
    <property type="match status" value="1"/>
</dbReference>
<evidence type="ECO:0000256" key="3">
    <source>
        <dbReference type="ARBA" id="ARBA00022825"/>
    </source>
</evidence>
<dbReference type="GO" id="GO:0016486">
    <property type="term" value="P:peptide hormone processing"/>
    <property type="evidence" value="ECO:0007669"/>
    <property type="project" value="TreeGrafter"/>
</dbReference>
<dbReference type="GO" id="GO:0016020">
    <property type="term" value="C:membrane"/>
    <property type="evidence" value="ECO:0007669"/>
    <property type="project" value="TreeGrafter"/>
</dbReference>
<name>A0A8C4QAB9_EPTBU</name>
<dbReference type="AlphaFoldDB" id="A0A8C4QAB9"/>
<dbReference type="GO" id="GO:0043005">
    <property type="term" value="C:neuron projection"/>
    <property type="evidence" value="ECO:0007669"/>
    <property type="project" value="TreeGrafter"/>
</dbReference>
<sequence length="275" mass="30721">MVNSRFGFGLLNAKSLVALADSRSWKSVPEKHVCIVSDNKFEPQQLGPGHEVHVSVPTNGCSGHKDAVLWLEHMQLEATIEYSRRGDLHITLTSPAGTSTVLLAERSRDSSAAGFTRWPFMSVHNWGEDPRGSWTLTISDRSGRETNRGWIMAWSLVLHGTKERPTHMTSPRHYSSYNAVQNDRRGLQMDIQKGDAGYQQPDVNVQAKAESMPAGVSHQEKLSKLSALFQQLRGSSVSGNQKEEEISFDHKLDQLSDYHDVSYINDLLRRLAVVA</sequence>